<proteinExistence type="predicted"/>
<protein>
    <recommendedName>
        <fullName evidence="2">Regulatory protein zeste</fullName>
    </recommendedName>
</protein>
<name>A0A9P0BLQ8_CHRIL</name>
<evidence type="ECO:0000256" key="2">
    <source>
        <dbReference type="ARBA" id="ARBA00016807"/>
    </source>
</evidence>
<dbReference type="PANTHER" id="PTHR21411:SF0">
    <property type="entry name" value="REGULATORY PROTEIN ZESTE"/>
    <property type="match status" value="1"/>
</dbReference>
<evidence type="ECO:0000259" key="7">
    <source>
        <dbReference type="SMART" id="SM00717"/>
    </source>
</evidence>
<dbReference type="Pfam" id="PF13873">
    <property type="entry name" value="Myb_DNA-bind_5"/>
    <property type="match status" value="2"/>
</dbReference>
<reference evidence="8" key="1">
    <citation type="submission" date="2021-12" db="EMBL/GenBank/DDBJ databases">
        <authorList>
            <person name="King R."/>
        </authorList>
    </citation>
    <scope>NUCLEOTIDE SEQUENCE</scope>
</reference>
<comment type="function">
    <text evidence="5">Involved in transvection phenomena (= synapsis-dependent gene expression), where the synaptic pairing of chromosomes carrying genes with which zeste interacts influences the expression of these genes. Zeste binds to DNA and stimulates transcription from a nearby promoter.</text>
</comment>
<evidence type="ECO:0000313" key="9">
    <source>
        <dbReference type="Proteomes" id="UP001154114"/>
    </source>
</evidence>
<dbReference type="SMART" id="SM00717">
    <property type="entry name" value="SANT"/>
    <property type="match status" value="2"/>
</dbReference>
<dbReference type="EMBL" id="LR824016">
    <property type="protein sequence ID" value="CAH0584387.1"/>
    <property type="molecule type" value="Genomic_DNA"/>
</dbReference>
<keyword evidence="3" id="KW-0805">Transcription regulation</keyword>
<dbReference type="PANTHER" id="PTHR21411">
    <property type="entry name" value="APONTIC"/>
    <property type="match status" value="1"/>
</dbReference>
<dbReference type="OrthoDB" id="7478883at2759"/>
<dbReference type="Gene3D" id="1.10.10.60">
    <property type="entry name" value="Homeodomain-like"/>
    <property type="match status" value="1"/>
</dbReference>
<sequence>MLKILIASPFDRPRPCTIRTLSRFRSPTFSKEEVQALMKIVEKYKGIVFNKATNAAANRSKEVAWLKIAKLYNKLGFKNVRNADTLKTKWDNLKKRTKHLSRNVMDAHNSDFDEVTTQFVTMMYEAENNSGAAEPTESESEVIEFKIHKQPTVDITFNGNEDKDSDVSSVDGDEIKNRMNRSSNFSPEECNLLLQCVRPEKNVVLSQNTTSRFIKLKNRAWMRITNSYNQLSPEKRTAKVLKTKFMNMKKRAKRNDSKMDFKELSNEDHSVENSRMEIKVEPLFEYRSSLDADIDDGDDRLDHDEKSNGDMNTTLDPLSTVLNTNSALSSISQFENKEVVKLKIELLNYKMETAKLKRQRLEHLMQAEATDRESLAIERSLRLRAARLEAIAAEMKLPPAHPALAYTADEARAQHYIHQYHGT</sequence>
<dbReference type="AlphaFoldDB" id="A0A9P0BLQ8"/>
<feature type="domain" description="Myb-like" evidence="7">
    <location>
        <begin position="25"/>
        <end position="96"/>
    </location>
</feature>
<evidence type="ECO:0000256" key="6">
    <source>
        <dbReference type="SAM" id="MobiDB-lite"/>
    </source>
</evidence>
<organism evidence="8 9">
    <name type="scientific">Chrysodeixis includens</name>
    <name type="common">Soybean looper</name>
    <name type="synonym">Pseudoplusia includens</name>
    <dbReference type="NCBI Taxonomy" id="689277"/>
    <lineage>
        <taxon>Eukaryota</taxon>
        <taxon>Metazoa</taxon>
        <taxon>Ecdysozoa</taxon>
        <taxon>Arthropoda</taxon>
        <taxon>Hexapoda</taxon>
        <taxon>Insecta</taxon>
        <taxon>Pterygota</taxon>
        <taxon>Neoptera</taxon>
        <taxon>Endopterygota</taxon>
        <taxon>Lepidoptera</taxon>
        <taxon>Glossata</taxon>
        <taxon>Ditrysia</taxon>
        <taxon>Noctuoidea</taxon>
        <taxon>Noctuidae</taxon>
        <taxon>Plusiinae</taxon>
        <taxon>Chrysodeixis</taxon>
    </lineage>
</organism>
<feature type="region of interest" description="Disordered" evidence="6">
    <location>
        <begin position="295"/>
        <end position="317"/>
    </location>
</feature>
<dbReference type="Proteomes" id="UP001154114">
    <property type="component" value="Chromosome 13"/>
</dbReference>
<keyword evidence="4" id="KW-0804">Transcription</keyword>
<dbReference type="InterPro" id="IPR028002">
    <property type="entry name" value="Myb_DNA-bind_5"/>
</dbReference>
<evidence type="ECO:0000256" key="3">
    <source>
        <dbReference type="ARBA" id="ARBA00023015"/>
    </source>
</evidence>
<comment type="subunit">
    <text evidence="1">Self-associates forming complexes of several hundred monomers.</text>
</comment>
<gene>
    <name evidence="8" type="ORF">CINC_LOCUS2591</name>
</gene>
<evidence type="ECO:0000256" key="4">
    <source>
        <dbReference type="ARBA" id="ARBA00023163"/>
    </source>
</evidence>
<keyword evidence="9" id="KW-1185">Reference proteome</keyword>
<evidence type="ECO:0000256" key="5">
    <source>
        <dbReference type="ARBA" id="ARBA00025466"/>
    </source>
</evidence>
<accession>A0A9P0BLQ8</accession>
<dbReference type="InterPro" id="IPR001005">
    <property type="entry name" value="SANT/Myb"/>
</dbReference>
<feature type="domain" description="Myb-like" evidence="7">
    <location>
        <begin position="181"/>
        <end position="251"/>
    </location>
</feature>
<evidence type="ECO:0000313" key="8">
    <source>
        <dbReference type="EMBL" id="CAH0584387.1"/>
    </source>
</evidence>
<evidence type="ECO:0000256" key="1">
    <source>
        <dbReference type="ARBA" id="ARBA00011764"/>
    </source>
</evidence>